<feature type="region of interest" description="Disordered" evidence="3">
    <location>
        <begin position="326"/>
        <end position="396"/>
    </location>
</feature>
<gene>
    <name evidence="5" type="ORF">ACRE_012660</name>
</gene>
<dbReference type="STRING" id="857340.A0A086TEU2"/>
<dbReference type="AlphaFoldDB" id="A0A086TEU2"/>
<evidence type="ECO:0000256" key="2">
    <source>
        <dbReference type="PROSITE-ProRule" id="PRU00176"/>
    </source>
</evidence>
<dbReference type="HOGENOM" id="CLU_034011_0_0_1"/>
<protein>
    <recommendedName>
        <fullName evidence="4">RRM domain-containing protein</fullName>
    </recommendedName>
</protein>
<dbReference type="GO" id="GO:0005737">
    <property type="term" value="C:cytoplasm"/>
    <property type="evidence" value="ECO:0007669"/>
    <property type="project" value="TreeGrafter"/>
</dbReference>
<keyword evidence="6" id="KW-1185">Reference proteome</keyword>
<dbReference type="CDD" id="cd00590">
    <property type="entry name" value="RRM_SF"/>
    <property type="match status" value="1"/>
</dbReference>
<evidence type="ECO:0000256" key="1">
    <source>
        <dbReference type="ARBA" id="ARBA00022884"/>
    </source>
</evidence>
<dbReference type="SMART" id="SM00360">
    <property type="entry name" value="RRM"/>
    <property type="match status" value="2"/>
</dbReference>
<evidence type="ECO:0000313" key="6">
    <source>
        <dbReference type="Proteomes" id="UP000029964"/>
    </source>
</evidence>
<feature type="domain" description="RRM" evidence="4">
    <location>
        <begin position="231"/>
        <end position="314"/>
    </location>
</feature>
<feature type="compositionally biased region" description="Low complexity" evidence="3">
    <location>
        <begin position="349"/>
        <end position="367"/>
    </location>
</feature>
<dbReference type="GO" id="GO:0003729">
    <property type="term" value="F:mRNA binding"/>
    <property type="evidence" value="ECO:0007669"/>
    <property type="project" value="TreeGrafter"/>
</dbReference>
<evidence type="ECO:0000259" key="4">
    <source>
        <dbReference type="PROSITE" id="PS50102"/>
    </source>
</evidence>
<dbReference type="PROSITE" id="PS50102">
    <property type="entry name" value="RRM"/>
    <property type="match status" value="1"/>
</dbReference>
<dbReference type="GO" id="GO:0005634">
    <property type="term" value="C:nucleus"/>
    <property type="evidence" value="ECO:0007669"/>
    <property type="project" value="TreeGrafter"/>
</dbReference>
<dbReference type="OrthoDB" id="610462at2759"/>
<dbReference type="SUPFAM" id="SSF54928">
    <property type="entry name" value="RNA-binding domain, RBD"/>
    <property type="match status" value="2"/>
</dbReference>
<proteinExistence type="predicted"/>
<evidence type="ECO:0000256" key="3">
    <source>
        <dbReference type="SAM" id="MobiDB-lite"/>
    </source>
</evidence>
<name>A0A086TEU2_HAPC1</name>
<dbReference type="Proteomes" id="UP000029964">
    <property type="component" value="Unassembled WGS sequence"/>
</dbReference>
<dbReference type="PANTHER" id="PTHR23003">
    <property type="entry name" value="RNA RECOGNITION MOTIF RRM DOMAIN CONTAINING PROTEIN"/>
    <property type="match status" value="1"/>
</dbReference>
<feature type="compositionally biased region" description="Basic and acidic residues" evidence="3">
    <location>
        <begin position="368"/>
        <end position="380"/>
    </location>
</feature>
<dbReference type="InterPro" id="IPR035979">
    <property type="entry name" value="RBD_domain_sf"/>
</dbReference>
<dbReference type="InterPro" id="IPR000504">
    <property type="entry name" value="RRM_dom"/>
</dbReference>
<dbReference type="InterPro" id="IPR012677">
    <property type="entry name" value="Nucleotide-bd_a/b_plait_sf"/>
</dbReference>
<dbReference type="Pfam" id="PF00076">
    <property type="entry name" value="RRM_1"/>
    <property type="match status" value="1"/>
</dbReference>
<dbReference type="EMBL" id="JPKY01000006">
    <property type="protein sequence ID" value="KFH47874.1"/>
    <property type="molecule type" value="Genomic_DNA"/>
</dbReference>
<evidence type="ECO:0000313" key="5">
    <source>
        <dbReference type="EMBL" id="KFH47874.1"/>
    </source>
</evidence>
<organism evidence="5 6">
    <name type="scientific">Hapsidospora chrysogenum (strain ATCC 11550 / CBS 779.69 / DSM 880 / IAM 14645 / JCM 23072 / IMI 49137)</name>
    <name type="common">Acremonium chrysogenum</name>
    <dbReference type="NCBI Taxonomy" id="857340"/>
    <lineage>
        <taxon>Eukaryota</taxon>
        <taxon>Fungi</taxon>
        <taxon>Dikarya</taxon>
        <taxon>Ascomycota</taxon>
        <taxon>Pezizomycotina</taxon>
        <taxon>Sordariomycetes</taxon>
        <taxon>Hypocreomycetidae</taxon>
        <taxon>Hypocreales</taxon>
        <taxon>Bionectriaceae</taxon>
        <taxon>Hapsidospora</taxon>
    </lineage>
</organism>
<comment type="caution">
    <text evidence="5">The sequence shown here is derived from an EMBL/GenBank/DDBJ whole genome shotgun (WGS) entry which is preliminary data.</text>
</comment>
<dbReference type="InterPro" id="IPR050374">
    <property type="entry name" value="RRT5_SRSF_SR"/>
</dbReference>
<dbReference type="Gene3D" id="3.30.70.330">
    <property type="match status" value="2"/>
</dbReference>
<sequence length="396" mass="42336">MSQRSGPAESTRQKDVGPGDETGVYYITLCNLPFGTSWQELKDFTRTVCDVDHVEVFRTSTSGWVRVVGRHNFDMAWGLLNGGQFNGRCIIASDRNKSESIKIKELVDTSPELSASYPSPVEPCGAGGPPAHLTHTGGLPVSYEGHALAAPAYSIPVSMASAGGNPGAYSTADHYEGPYSSSQSAGSYGHYGYWGASLPYHGGAAWPNNNGFDAATSEAADGGEYIRTERRKILIQDLPFRARPDQVSTWVRKTMGALASKIKAIEVPQGSLGSEICGYAYVTFRSSSSAKEAVRLLDQGTFKGRQVSVRVASDGVTMIDRSHAATGVDVDRDGNAKKTRRSKHREAAPTSSSSGKKSSPGKDSGSSKSDKSEKTEKDTRPTVPLVVDGRTKRARS</sequence>
<reference evidence="6" key="1">
    <citation type="journal article" date="2014" name="Genome Announc.">
        <title>Genome sequence and annotation of Acremonium chrysogenum, producer of the beta-lactam antibiotic cephalosporin C.</title>
        <authorList>
            <person name="Terfehr D."/>
            <person name="Dahlmann T.A."/>
            <person name="Specht T."/>
            <person name="Zadra I."/>
            <person name="Kuernsteiner H."/>
            <person name="Kueck U."/>
        </authorList>
    </citation>
    <scope>NUCLEOTIDE SEQUENCE [LARGE SCALE GENOMIC DNA]</scope>
    <source>
        <strain evidence="6">ATCC 11550 / CBS 779.69 / DSM 880 / IAM 14645 / JCM 23072 / IMI 49137</strain>
    </source>
</reference>
<accession>A0A086TEU2</accession>
<keyword evidence="1 2" id="KW-0694">RNA-binding</keyword>